<feature type="region of interest" description="Disordered" evidence="5">
    <location>
        <begin position="1"/>
        <end position="29"/>
    </location>
</feature>
<dbReference type="Pfam" id="PF09685">
    <property type="entry name" value="MamF_MmsF"/>
    <property type="match status" value="1"/>
</dbReference>
<feature type="transmembrane region" description="Helical" evidence="6">
    <location>
        <begin position="47"/>
        <end position="67"/>
    </location>
</feature>
<dbReference type="RefSeq" id="WP_013839114.1">
    <property type="nucleotide sequence ID" value="NC_015588.1"/>
</dbReference>
<feature type="transmembrane region" description="Helical" evidence="6">
    <location>
        <begin position="110"/>
        <end position="130"/>
    </location>
</feature>
<accession>F6FXJ5</accession>
<keyword evidence="8" id="KW-1185">Reference proteome</keyword>
<evidence type="ECO:0000313" key="8">
    <source>
        <dbReference type="Proteomes" id="UP000009236"/>
    </source>
</evidence>
<evidence type="ECO:0000256" key="5">
    <source>
        <dbReference type="SAM" id="MobiDB-lite"/>
    </source>
</evidence>
<dbReference type="InterPro" id="IPR019109">
    <property type="entry name" value="MamF_MmsF"/>
</dbReference>
<evidence type="ECO:0000256" key="4">
    <source>
        <dbReference type="ARBA" id="ARBA00023136"/>
    </source>
</evidence>
<comment type="subcellular location">
    <subcellularLocation>
        <location evidence="1">Membrane</location>
        <topology evidence="1">Multi-pass membrane protein</topology>
    </subcellularLocation>
</comment>
<dbReference type="AlphaFoldDB" id="F6FXJ5"/>
<keyword evidence="2 6" id="KW-0812">Transmembrane</keyword>
<evidence type="ECO:0000256" key="1">
    <source>
        <dbReference type="ARBA" id="ARBA00004141"/>
    </source>
</evidence>
<dbReference type="STRING" id="743718.Isova_1986"/>
<protein>
    <recommendedName>
        <fullName evidence="9">DUF4870 domain-containing protein</fullName>
    </recommendedName>
</protein>
<dbReference type="KEGG" id="iva:Isova_1986"/>
<evidence type="ECO:0000313" key="7">
    <source>
        <dbReference type="EMBL" id="AEG44723.1"/>
    </source>
</evidence>
<gene>
    <name evidence="7" type="ordered locus">Isova_1986</name>
</gene>
<evidence type="ECO:0008006" key="9">
    <source>
        <dbReference type="Google" id="ProtNLM"/>
    </source>
</evidence>
<reference evidence="7 8" key="1">
    <citation type="submission" date="2011-05" db="EMBL/GenBank/DDBJ databases">
        <title>Complete sequence of Isoptericola variabilis 225.</title>
        <authorList>
            <consortium name="US DOE Joint Genome Institute"/>
            <person name="Lucas S."/>
            <person name="Han J."/>
            <person name="Lapidus A."/>
            <person name="Cheng J.-F."/>
            <person name="Goodwin L."/>
            <person name="Pitluck S."/>
            <person name="Peters L."/>
            <person name="Mikhailova N."/>
            <person name="Zeytun A."/>
            <person name="Han C."/>
            <person name="Tapia R."/>
            <person name="Land M."/>
            <person name="Hauser L."/>
            <person name="Kyrpides N."/>
            <person name="Ivanova N."/>
            <person name="Pagani I."/>
            <person name="Siebers A."/>
            <person name="Allgaier M."/>
            <person name="Thelen M."/>
            <person name="Hugenholtz P."/>
            <person name="Gladden J."/>
            <person name="Woyke T."/>
        </authorList>
    </citation>
    <scope>NUCLEOTIDE SEQUENCE [LARGE SCALE GENOMIC DNA]</scope>
    <source>
        <strain evidence="8">225</strain>
    </source>
</reference>
<dbReference type="eggNOG" id="COG3296">
    <property type="taxonomic scope" value="Bacteria"/>
</dbReference>
<evidence type="ECO:0000256" key="3">
    <source>
        <dbReference type="ARBA" id="ARBA00022989"/>
    </source>
</evidence>
<proteinExistence type="predicted"/>
<evidence type="ECO:0000256" key="6">
    <source>
        <dbReference type="SAM" id="Phobius"/>
    </source>
</evidence>
<feature type="transmembrane region" description="Helical" evidence="6">
    <location>
        <begin position="87"/>
        <end position="104"/>
    </location>
</feature>
<evidence type="ECO:0000256" key="2">
    <source>
        <dbReference type="ARBA" id="ARBA00022692"/>
    </source>
</evidence>
<feature type="compositionally biased region" description="Pro residues" evidence="5">
    <location>
        <begin position="1"/>
        <end position="26"/>
    </location>
</feature>
<name>F6FXJ5_ISOV2</name>
<keyword evidence="4 6" id="KW-0472">Membrane</keyword>
<dbReference type="Proteomes" id="UP000009236">
    <property type="component" value="Chromosome"/>
</dbReference>
<keyword evidence="3 6" id="KW-1133">Transmembrane helix</keyword>
<organism evidence="8">
    <name type="scientific">Isoptericola variabilis (strain 225)</name>
    <dbReference type="NCBI Taxonomy" id="743718"/>
    <lineage>
        <taxon>Bacteria</taxon>
        <taxon>Bacillati</taxon>
        <taxon>Actinomycetota</taxon>
        <taxon>Actinomycetes</taxon>
        <taxon>Micrococcales</taxon>
        <taxon>Promicromonosporaceae</taxon>
        <taxon>Isoptericola</taxon>
    </lineage>
</organism>
<sequence>MSVPTDPPQQPPSSGQPPYPPQPVGPAPLSREDERTWAIVAHLAPPVLAILSVGTLGFLTPLVVWLVFRDRSRFVGDQAKEALNFQITLLIAYVVGWLLVWVLIGFVILAAVWVCSIVFGVLAAVAVNRFEPYRYPINIRFVR</sequence>
<dbReference type="HOGENOM" id="CLU_104196_2_1_11"/>
<dbReference type="EMBL" id="CP002810">
    <property type="protein sequence ID" value="AEG44723.1"/>
    <property type="molecule type" value="Genomic_DNA"/>
</dbReference>